<keyword evidence="4" id="KW-1185">Reference proteome</keyword>
<gene>
    <name evidence="3" type="ORF">BSTOLATCC_MIC24155</name>
</gene>
<evidence type="ECO:0000313" key="4">
    <source>
        <dbReference type="Proteomes" id="UP001162131"/>
    </source>
</evidence>
<feature type="compositionally biased region" description="Basic and acidic residues" evidence="2">
    <location>
        <begin position="87"/>
        <end position="97"/>
    </location>
</feature>
<protein>
    <submittedName>
        <fullName evidence="3">Uncharacterized protein</fullName>
    </submittedName>
</protein>
<evidence type="ECO:0000256" key="1">
    <source>
        <dbReference type="SAM" id="Coils"/>
    </source>
</evidence>
<evidence type="ECO:0000256" key="2">
    <source>
        <dbReference type="SAM" id="MobiDB-lite"/>
    </source>
</evidence>
<sequence length="300" mass="34364">MFINSSGREPSKGISQSFIREMNERLSRLKEITDENGMELPSSLLTTARELSENAAQRSTIQYDYSDSSYQSPHKSESYIGVPSPQDFEKNSKDLSDLNHSFPEKSFSSGDSSSSDESMSTTNLKQKSKNLLKGVKQQLKNFRSTQNEYLKGNIRAETEAASYQKELFYMKRSASEVLQETSKTKRDLIQMREQLDNACELLDAKNVSSKPEYTESDISSIKANREIGVHLNEQIKELKKEIDEMNRRIVFGESEIKQKETENMEIKDLINKLKENVGDREQTRLEEDEISISCKSCILF</sequence>
<dbReference type="Proteomes" id="UP001162131">
    <property type="component" value="Unassembled WGS sequence"/>
</dbReference>
<dbReference type="EMBL" id="CAJZBQ010000023">
    <property type="protein sequence ID" value="CAG9319604.1"/>
    <property type="molecule type" value="Genomic_DNA"/>
</dbReference>
<comment type="caution">
    <text evidence="3">The sequence shown here is derived from an EMBL/GenBank/DDBJ whole genome shotgun (WGS) entry which is preliminary data.</text>
</comment>
<evidence type="ECO:0000313" key="3">
    <source>
        <dbReference type="EMBL" id="CAG9319604.1"/>
    </source>
</evidence>
<keyword evidence="1" id="KW-0175">Coiled coil</keyword>
<name>A0AAU9JD34_9CILI</name>
<feature type="compositionally biased region" description="Low complexity" evidence="2">
    <location>
        <begin position="104"/>
        <end position="120"/>
    </location>
</feature>
<reference evidence="3" key="1">
    <citation type="submission" date="2021-09" db="EMBL/GenBank/DDBJ databases">
        <authorList>
            <consortium name="AG Swart"/>
            <person name="Singh M."/>
            <person name="Singh A."/>
            <person name="Seah K."/>
            <person name="Emmerich C."/>
        </authorList>
    </citation>
    <scope>NUCLEOTIDE SEQUENCE</scope>
    <source>
        <strain evidence="3">ATCC30299</strain>
    </source>
</reference>
<organism evidence="3 4">
    <name type="scientific">Blepharisma stoltei</name>
    <dbReference type="NCBI Taxonomy" id="1481888"/>
    <lineage>
        <taxon>Eukaryota</taxon>
        <taxon>Sar</taxon>
        <taxon>Alveolata</taxon>
        <taxon>Ciliophora</taxon>
        <taxon>Postciliodesmatophora</taxon>
        <taxon>Heterotrichea</taxon>
        <taxon>Heterotrichida</taxon>
        <taxon>Blepharismidae</taxon>
        <taxon>Blepharisma</taxon>
    </lineage>
</organism>
<feature type="coiled-coil region" evidence="1">
    <location>
        <begin position="228"/>
        <end position="276"/>
    </location>
</feature>
<feature type="region of interest" description="Disordered" evidence="2">
    <location>
        <begin position="55"/>
        <end position="130"/>
    </location>
</feature>
<accession>A0AAU9JD34</accession>
<feature type="compositionally biased region" description="Low complexity" evidence="2">
    <location>
        <begin position="62"/>
        <end position="72"/>
    </location>
</feature>
<proteinExistence type="predicted"/>
<dbReference type="AlphaFoldDB" id="A0AAU9JD34"/>